<dbReference type="PROSITE" id="PS51094">
    <property type="entry name" value="PTS_EIIA_TYPE_2"/>
    <property type="match status" value="1"/>
</dbReference>
<evidence type="ECO:0000256" key="12">
    <source>
        <dbReference type="ARBA" id="ARBA00022553"/>
    </source>
</evidence>
<accession>A0A1J0GDW1</accession>
<evidence type="ECO:0000256" key="25">
    <source>
        <dbReference type="SAM" id="Phobius"/>
    </source>
</evidence>
<dbReference type="InterPro" id="IPR013014">
    <property type="entry name" value="PTS_EIIC_2"/>
</dbReference>
<dbReference type="InterPro" id="IPR050893">
    <property type="entry name" value="Sugar_PTS"/>
</dbReference>
<evidence type="ECO:0000256" key="15">
    <source>
        <dbReference type="ARBA" id="ARBA00022683"/>
    </source>
</evidence>
<dbReference type="Pfam" id="PF02302">
    <property type="entry name" value="PTS_IIB"/>
    <property type="match status" value="1"/>
</dbReference>
<keyword evidence="13" id="KW-0762">Sugar transport</keyword>
<evidence type="ECO:0000256" key="22">
    <source>
        <dbReference type="ARBA" id="ARBA00030956"/>
    </source>
</evidence>
<keyword evidence="14" id="KW-0808">Transferase</keyword>
<dbReference type="InterPro" id="IPR016152">
    <property type="entry name" value="PTrfase/Anion_transptr"/>
</dbReference>
<dbReference type="Proteomes" id="UP000182569">
    <property type="component" value="Chromosome"/>
</dbReference>
<evidence type="ECO:0000256" key="13">
    <source>
        <dbReference type="ARBA" id="ARBA00022597"/>
    </source>
</evidence>
<reference evidence="30" key="1">
    <citation type="journal article" date="2016" name="Front. Microbiol.">
        <title>Complete Genome Sequence of Clostridium estertheticum DSM 8809, a Microbe Identified in Spoiled Vacuum Packed Beef.</title>
        <authorList>
            <person name="Yu Z."/>
            <person name="Gunn L."/>
            <person name="Brennan E."/>
            <person name="Reid R."/>
            <person name="Wall P.G."/>
            <person name="Gaora O.P."/>
            <person name="Hurley D."/>
            <person name="Bolton D."/>
            <person name="Fanning S."/>
        </authorList>
    </citation>
    <scope>NUCLEOTIDE SEQUENCE [LARGE SCALE GENOMIC DNA]</scope>
    <source>
        <strain evidence="30">DSM 8809</strain>
    </source>
</reference>
<keyword evidence="12" id="KW-0597">Phosphoprotein</keyword>
<feature type="transmembrane region" description="Helical" evidence="25">
    <location>
        <begin position="87"/>
        <end position="111"/>
    </location>
</feature>
<feature type="domain" description="PTS EIIA type-2" evidence="26">
    <location>
        <begin position="493"/>
        <end position="634"/>
    </location>
</feature>
<dbReference type="SUPFAM" id="SSF55804">
    <property type="entry name" value="Phoshotransferase/anion transport protein"/>
    <property type="match status" value="1"/>
</dbReference>
<dbReference type="PROSITE" id="PS51104">
    <property type="entry name" value="PTS_EIIC_TYPE_2"/>
    <property type="match status" value="1"/>
</dbReference>
<evidence type="ECO:0000256" key="20">
    <source>
        <dbReference type="ARBA" id="ARBA00029908"/>
    </source>
</evidence>
<dbReference type="GO" id="GO:0090563">
    <property type="term" value="F:protein-phosphocysteine-sugar phosphotransferase activity"/>
    <property type="evidence" value="ECO:0007669"/>
    <property type="project" value="TreeGrafter"/>
</dbReference>
<evidence type="ECO:0000256" key="16">
    <source>
        <dbReference type="ARBA" id="ARBA00022692"/>
    </source>
</evidence>
<dbReference type="Gene3D" id="3.40.930.10">
    <property type="entry name" value="Mannitol-specific EII, Chain A"/>
    <property type="match status" value="1"/>
</dbReference>
<dbReference type="GO" id="GO:0016301">
    <property type="term" value="F:kinase activity"/>
    <property type="evidence" value="ECO:0007669"/>
    <property type="project" value="UniProtKB-KW"/>
</dbReference>
<evidence type="ECO:0000256" key="19">
    <source>
        <dbReference type="ARBA" id="ARBA00023136"/>
    </source>
</evidence>
<evidence type="ECO:0000256" key="7">
    <source>
        <dbReference type="ARBA" id="ARBA00015039"/>
    </source>
</evidence>
<dbReference type="InterPro" id="IPR013011">
    <property type="entry name" value="PTS_EIIB_2"/>
</dbReference>
<evidence type="ECO:0000256" key="17">
    <source>
        <dbReference type="ARBA" id="ARBA00022777"/>
    </source>
</evidence>
<feature type="domain" description="PTS EIIC type-2" evidence="28">
    <location>
        <begin position="20"/>
        <end position="351"/>
    </location>
</feature>
<evidence type="ECO:0000256" key="24">
    <source>
        <dbReference type="ARBA" id="ARBA00033349"/>
    </source>
</evidence>
<dbReference type="KEGG" id="ceu:A7L45_05270"/>
<dbReference type="GO" id="GO:0009401">
    <property type="term" value="P:phosphoenolpyruvate-dependent sugar phosphotransferase system"/>
    <property type="evidence" value="ECO:0007669"/>
    <property type="project" value="UniProtKB-KW"/>
</dbReference>
<dbReference type="SUPFAM" id="SSF52794">
    <property type="entry name" value="PTS system IIB component-like"/>
    <property type="match status" value="1"/>
</dbReference>
<gene>
    <name evidence="29" type="ORF">A7L45_05270</name>
</gene>
<feature type="transmembrane region" description="Helical" evidence="25">
    <location>
        <begin position="145"/>
        <end position="169"/>
    </location>
</feature>
<dbReference type="InterPro" id="IPR002178">
    <property type="entry name" value="PTS_EIIA_type-2_dom"/>
</dbReference>
<comment type="subcellular location">
    <subcellularLocation>
        <location evidence="3">Cell inner membrane</location>
        <topology evidence="3">Multi-pass membrane protein</topology>
    </subcellularLocation>
</comment>
<evidence type="ECO:0000256" key="10">
    <source>
        <dbReference type="ARBA" id="ARBA00022475"/>
    </source>
</evidence>
<dbReference type="AlphaFoldDB" id="A0A1J0GDW1"/>
<evidence type="ECO:0000256" key="23">
    <source>
        <dbReference type="ARBA" id="ARBA00030962"/>
    </source>
</evidence>
<evidence type="ECO:0000256" key="9">
    <source>
        <dbReference type="ARBA" id="ARBA00022448"/>
    </source>
</evidence>
<dbReference type="InterPro" id="IPR004718">
    <property type="entry name" value="PTS_IIC_mtl"/>
</dbReference>
<dbReference type="InterPro" id="IPR036095">
    <property type="entry name" value="PTS_EIIB-like_sf"/>
</dbReference>
<dbReference type="NCBIfam" id="TIGR00851">
    <property type="entry name" value="mtlA"/>
    <property type="match status" value="1"/>
</dbReference>
<dbReference type="PROSITE" id="PS51099">
    <property type="entry name" value="PTS_EIIB_TYPE_2"/>
    <property type="match status" value="1"/>
</dbReference>
<evidence type="ECO:0000313" key="29">
    <source>
        <dbReference type="EMBL" id="APC39517.1"/>
    </source>
</evidence>
<dbReference type="Gene3D" id="3.40.50.2300">
    <property type="match status" value="1"/>
</dbReference>
<dbReference type="PANTHER" id="PTHR30181:SF2">
    <property type="entry name" value="PTS SYSTEM MANNITOL-SPECIFIC EIICBA COMPONENT"/>
    <property type="match status" value="1"/>
</dbReference>
<comment type="subunit">
    <text evidence="4">Homodimer.</text>
</comment>
<comment type="function">
    <text evidence="2">The phosphoenolpyruvate-dependent sugar phosphotransferase system (sugar PTS), a major carbohydrate active transport system, catalyzes the phosphorylation of incoming sugar substrates concomitantly with their translocation across the cell membrane. The enzyme II CmtAB PTS system is involved in D-mannitol transport.</text>
</comment>
<name>A0A1J0GDW1_9CLOT</name>
<evidence type="ECO:0000256" key="21">
    <source>
        <dbReference type="ARBA" id="ARBA00030684"/>
    </source>
</evidence>
<evidence type="ECO:0000256" key="14">
    <source>
        <dbReference type="ARBA" id="ARBA00022679"/>
    </source>
</evidence>
<proteinExistence type="predicted"/>
<evidence type="ECO:0000256" key="6">
    <source>
        <dbReference type="ARBA" id="ARBA00014783"/>
    </source>
</evidence>
<feature type="transmembrane region" description="Helical" evidence="25">
    <location>
        <begin position="221"/>
        <end position="242"/>
    </location>
</feature>
<keyword evidence="19 25" id="KW-0472">Membrane</keyword>
<sequence>MDDTSNIKNKGKTKERVQGFGRFLSGMILPNIGAFIAWGLITALFIPTGWLPNAHFAKLVSPMITYLLPLLIGYTGGKMVGGVRGGVVGSIATMGIIVGADIPMFMGAMIMGPLGGYVIKKFDKLVEGKVPAGFEMLINNFSSGILGAMLALVAFIGIGPVVLGLNGLLKDGVEVIVKAGLLPLVAIFIEPAKILFLNNAIGNGILVPIGAQEAKALGKSVFFLLESNPGPGLGVLLAYWVFAKGAVKESAPGAIIIHFIGGIHEIYFPYVLMNPLLIIAVICGGASGIFTFQIFGAGLTAAASPGSILALMAMIPRGGYFGVLAGVLVAAVVSFLVSSVIIKSTNKKTEDNEFEEAKLKSSELKLKKKDEISETNGVIGKTFNKVIFACDAGMGSSAMGATTLRTKFKRAGYNIEVVNCAIEAIPKDAQIVVTHETLTARAKSVAPNAEHISVKDFLNNPAFEILSARLKPIANTNTKVNIEPKNVVKNESKILEKKNIKLGLESTDKYTAIKMAGKLLYDGGYVEEEYMDAMIQRENDLSTYIGKGIAIPHGVGEAKKNINKTGMVVLQFPNGVRFDEELAYLVIGIAGVGDEHLQILSNIAIAIEGEDESITDKLKSTENIQYIYDLFTIKSED</sequence>
<evidence type="ECO:0000259" key="28">
    <source>
        <dbReference type="PROSITE" id="PS51104"/>
    </source>
</evidence>
<dbReference type="OrthoDB" id="9814222at2"/>
<keyword evidence="17" id="KW-0418">Kinase</keyword>
<dbReference type="Pfam" id="PF02378">
    <property type="entry name" value="PTS_EIIC"/>
    <property type="match status" value="1"/>
</dbReference>
<keyword evidence="16 25" id="KW-0812">Transmembrane</keyword>
<keyword evidence="9" id="KW-0813">Transport</keyword>
<dbReference type="PANTHER" id="PTHR30181">
    <property type="entry name" value="MANNITOL PERMEASE IIC COMPONENT"/>
    <property type="match status" value="1"/>
</dbReference>
<keyword evidence="18 25" id="KW-1133">Transmembrane helix</keyword>
<protein>
    <recommendedName>
        <fullName evidence="6">Mannitol-specific phosphotransferase enzyme IIA component</fullName>
        <ecNumber evidence="5">2.7.1.197</ecNumber>
    </recommendedName>
    <alternativeName>
        <fullName evidence="22">EIIA</fullName>
    </alternativeName>
    <alternativeName>
        <fullName evidence="24">EIICB-Mtl</fullName>
    </alternativeName>
    <alternativeName>
        <fullName evidence="21">EIICBA-Mtl</fullName>
    </alternativeName>
    <alternativeName>
        <fullName evidence="23">EIII</fullName>
    </alternativeName>
    <alternativeName>
        <fullName evidence="20">PTS system mannitol-specific EIIA component</fullName>
    </alternativeName>
    <alternativeName>
        <fullName evidence="8">PTS system mannitol-specific EIICB component</fullName>
    </alternativeName>
    <alternativeName>
        <fullName evidence="7">PTS system mannitol-specific EIICBA component</fullName>
    </alternativeName>
</protein>
<comment type="catalytic activity">
    <reaction evidence="1">
        <text>D-mannitol(out) + N(pros)-phospho-L-histidyl-[protein] = D-mannitol 1-phosphate(in) + L-histidyl-[protein]</text>
        <dbReference type="Rhea" id="RHEA:33363"/>
        <dbReference type="Rhea" id="RHEA-COMP:9745"/>
        <dbReference type="Rhea" id="RHEA-COMP:9746"/>
        <dbReference type="ChEBI" id="CHEBI:16899"/>
        <dbReference type="ChEBI" id="CHEBI:29979"/>
        <dbReference type="ChEBI" id="CHEBI:61381"/>
        <dbReference type="ChEBI" id="CHEBI:64837"/>
        <dbReference type="EC" id="2.7.1.197"/>
    </reaction>
</comment>
<evidence type="ECO:0000259" key="27">
    <source>
        <dbReference type="PROSITE" id="PS51099"/>
    </source>
</evidence>
<feature type="transmembrane region" description="Helical" evidence="25">
    <location>
        <begin position="254"/>
        <end position="270"/>
    </location>
</feature>
<dbReference type="PROSITE" id="PS00372">
    <property type="entry name" value="PTS_EIIA_TYPE_2_HIS"/>
    <property type="match status" value="1"/>
</dbReference>
<feature type="transmembrane region" description="Helical" evidence="25">
    <location>
        <begin position="56"/>
        <end position="75"/>
    </location>
</feature>
<evidence type="ECO:0000256" key="8">
    <source>
        <dbReference type="ARBA" id="ARBA00021825"/>
    </source>
</evidence>
<dbReference type="Pfam" id="PF00359">
    <property type="entry name" value="PTS_EIIA_2"/>
    <property type="match status" value="1"/>
</dbReference>
<dbReference type="EC" id="2.7.1.197" evidence="5"/>
<keyword evidence="30" id="KW-1185">Reference proteome</keyword>
<dbReference type="InterPro" id="IPR003352">
    <property type="entry name" value="PTS_EIIC"/>
</dbReference>
<evidence type="ECO:0000313" key="30">
    <source>
        <dbReference type="Proteomes" id="UP000182569"/>
    </source>
</evidence>
<dbReference type="CDD" id="cd00211">
    <property type="entry name" value="PTS_IIA_fru"/>
    <property type="match status" value="1"/>
</dbReference>
<dbReference type="InterPro" id="IPR029503">
    <property type="entry name" value="PTS_EIIB_mannitol"/>
</dbReference>
<dbReference type="GO" id="GO:0022872">
    <property type="term" value="F:protein-N(PI)-phosphohistidine-mannitol phosphotransferase system transmembrane transporter activity"/>
    <property type="evidence" value="ECO:0007669"/>
    <property type="project" value="InterPro"/>
</dbReference>
<evidence type="ECO:0000256" key="3">
    <source>
        <dbReference type="ARBA" id="ARBA00004429"/>
    </source>
</evidence>
<evidence type="ECO:0000256" key="4">
    <source>
        <dbReference type="ARBA" id="ARBA00011738"/>
    </source>
</evidence>
<dbReference type="CDD" id="cd05567">
    <property type="entry name" value="PTS_IIB_mannitol"/>
    <property type="match status" value="1"/>
</dbReference>
<feature type="domain" description="PTS EIIB type-2" evidence="27">
    <location>
        <begin position="384"/>
        <end position="478"/>
    </location>
</feature>
<keyword evidence="10" id="KW-1003">Cell membrane</keyword>
<feature type="transmembrane region" description="Helical" evidence="25">
    <location>
        <begin position="181"/>
        <end position="201"/>
    </location>
</feature>
<feature type="transmembrane region" description="Helical" evidence="25">
    <location>
        <begin position="276"/>
        <end position="299"/>
    </location>
</feature>
<evidence type="ECO:0000259" key="26">
    <source>
        <dbReference type="PROSITE" id="PS51094"/>
    </source>
</evidence>
<dbReference type="InterPro" id="IPR003501">
    <property type="entry name" value="PTS_EIIB_2/3"/>
</dbReference>
<keyword evidence="15" id="KW-0598">Phosphotransferase system</keyword>
<dbReference type="NCBIfam" id="NF011663">
    <property type="entry name" value="PRK15083.1"/>
    <property type="match status" value="1"/>
</dbReference>
<evidence type="ECO:0000256" key="18">
    <source>
        <dbReference type="ARBA" id="ARBA00022989"/>
    </source>
</evidence>
<feature type="transmembrane region" description="Helical" evidence="25">
    <location>
        <begin position="20"/>
        <end position="50"/>
    </location>
</feature>
<evidence type="ECO:0000256" key="2">
    <source>
        <dbReference type="ARBA" id="ARBA00002434"/>
    </source>
</evidence>
<evidence type="ECO:0000256" key="1">
    <source>
        <dbReference type="ARBA" id="ARBA00001655"/>
    </source>
</evidence>
<organism evidence="29 30">
    <name type="scientific">Clostridium estertheticum subsp. estertheticum</name>
    <dbReference type="NCBI Taxonomy" id="1552"/>
    <lineage>
        <taxon>Bacteria</taxon>
        <taxon>Bacillati</taxon>
        <taxon>Bacillota</taxon>
        <taxon>Clostridia</taxon>
        <taxon>Eubacteriales</taxon>
        <taxon>Clostridiaceae</taxon>
        <taxon>Clostridium</taxon>
    </lineage>
</organism>
<keyword evidence="11" id="KW-0997">Cell inner membrane</keyword>
<evidence type="ECO:0000256" key="5">
    <source>
        <dbReference type="ARBA" id="ARBA00011909"/>
    </source>
</evidence>
<feature type="transmembrane region" description="Helical" evidence="25">
    <location>
        <begin position="320"/>
        <end position="342"/>
    </location>
</feature>
<dbReference type="RefSeq" id="WP_071611810.1">
    <property type="nucleotide sequence ID" value="NZ_CP015756.1"/>
</dbReference>
<evidence type="ECO:0000256" key="11">
    <source>
        <dbReference type="ARBA" id="ARBA00022519"/>
    </source>
</evidence>
<dbReference type="STRING" id="1552.A7L45_05270"/>
<dbReference type="EMBL" id="CP015756">
    <property type="protein sequence ID" value="APC39517.1"/>
    <property type="molecule type" value="Genomic_DNA"/>
</dbReference>
<dbReference type="GO" id="GO:0005886">
    <property type="term" value="C:plasma membrane"/>
    <property type="evidence" value="ECO:0007669"/>
    <property type="project" value="UniProtKB-SubCell"/>
</dbReference>